<keyword evidence="2" id="KW-1185">Reference proteome</keyword>
<organism evidence="1 2">
    <name type="scientific">Deinococcus radiotolerans</name>
    <dbReference type="NCBI Taxonomy" id="1309407"/>
    <lineage>
        <taxon>Bacteria</taxon>
        <taxon>Thermotogati</taxon>
        <taxon>Deinococcota</taxon>
        <taxon>Deinococci</taxon>
        <taxon>Deinococcales</taxon>
        <taxon>Deinococcaceae</taxon>
        <taxon>Deinococcus</taxon>
    </lineage>
</organism>
<name>A0ABQ2FEX6_9DEIO</name>
<accession>A0ABQ2FEX6</accession>
<dbReference type="EMBL" id="BMPE01000001">
    <property type="protein sequence ID" value="GGK91175.1"/>
    <property type="molecule type" value="Genomic_DNA"/>
</dbReference>
<evidence type="ECO:0000313" key="2">
    <source>
        <dbReference type="Proteomes" id="UP000604341"/>
    </source>
</evidence>
<protein>
    <submittedName>
        <fullName evidence="1">Uncharacterized protein</fullName>
    </submittedName>
</protein>
<evidence type="ECO:0000313" key="1">
    <source>
        <dbReference type="EMBL" id="GGK91175.1"/>
    </source>
</evidence>
<proteinExistence type="predicted"/>
<gene>
    <name evidence="1" type="ORF">GCM10010844_07110</name>
</gene>
<sequence>MLEPIGYTRENEHQARWPEGKAAAKVVQELAPEQVATVAKFIQTTTGSAKPTTSQIRAVAEVVQAIDDHGTVAPPVNGEPLPFTDLPEPARMAMIHENVSIGTHERLQRQKTHVQGSTIQAKSNGGA</sequence>
<comment type="caution">
    <text evidence="1">The sequence shown here is derived from an EMBL/GenBank/DDBJ whole genome shotgun (WGS) entry which is preliminary data.</text>
</comment>
<dbReference type="RefSeq" id="WP_189067557.1">
    <property type="nucleotide sequence ID" value="NZ_BMPE01000001.1"/>
</dbReference>
<reference evidence="2" key="1">
    <citation type="journal article" date="2019" name="Int. J. Syst. Evol. Microbiol.">
        <title>The Global Catalogue of Microorganisms (GCM) 10K type strain sequencing project: providing services to taxonomists for standard genome sequencing and annotation.</title>
        <authorList>
            <consortium name="The Broad Institute Genomics Platform"/>
            <consortium name="The Broad Institute Genome Sequencing Center for Infectious Disease"/>
            <person name="Wu L."/>
            <person name="Ma J."/>
        </authorList>
    </citation>
    <scope>NUCLEOTIDE SEQUENCE [LARGE SCALE GENOMIC DNA]</scope>
    <source>
        <strain evidence="2">JCM 19173</strain>
    </source>
</reference>
<dbReference type="Proteomes" id="UP000604341">
    <property type="component" value="Unassembled WGS sequence"/>
</dbReference>